<sequence length="434" mass="47203">MGKAKKPTKTPQLLSPRIIVQNVAGGDQHILVSALEGLSVADGSDIIPDDKTWSHSVPGNVGPNAVRDEPSITGPVSVCKEARSEEEFLEVRSTADRGLAVFATCKIKAGTLVLVERALIALDKDEENDYGAVERAFSRLSRAEQRMYLYLFDAQKSRMSRVVSIYYSNCYNCEAFRPGGQGGSAIGALSSRINHSCVPNVQFSFDEARNEMRFYAIRDIPRGKEVCSNYDKAVFEVAAKRQRKQQMYYGFVCRCEACDPKTEFWARSDERRRGMYDAIRAVQWCEKKLAAAESGAAAVTATTSDKSQVGARARAGDSNAGAGADAVTESVLVVVDEALAFLTKLESLLLKESLVGVPLANTYRSMAKWAERKGDKAKGTDEAVQWKAKELEASVTALGREGQRTKEIEAWLRRHSVPEGGAGGGGGVRGILGV</sequence>
<protein>
    <recommendedName>
        <fullName evidence="1">SET domain-containing protein</fullName>
    </recommendedName>
</protein>
<evidence type="ECO:0000259" key="1">
    <source>
        <dbReference type="PROSITE" id="PS50280"/>
    </source>
</evidence>
<dbReference type="Gene3D" id="2.170.270.10">
    <property type="entry name" value="SET domain"/>
    <property type="match status" value="1"/>
</dbReference>
<dbReference type="CDD" id="cd20071">
    <property type="entry name" value="SET_SMYD"/>
    <property type="match status" value="1"/>
</dbReference>
<dbReference type="AlphaFoldDB" id="A0A178D0U1"/>
<dbReference type="Proteomes" id="UP000185904">
    <property type="component" value="Unassembled WGS sequence"/>
</dbReference>
<feature type="domain" description="SET" evidence="1">
    <location>
        <begin position="87"/>
        <end position="231"/>
    </location>
</feature>
<dbReference type="RefSeq" id="XP_022500792.1">
    <property type="nucleotide sequence ID" value="XM_022643224.1"/>
</dbReference>
<evidence type="ECO:0000313" key="3">
    <source>
        <dbReference type="Proteomes" id="UP000185904"/>
    </source>
</evidence>
<dbReference type="GeneID" id="34588347"/>
<evidence type="ECO:0000313" key="2">
    <source>
        <dbReference type="EMBL" id="OAL35780.1"/>
    </source>
</evidence>
<organism evidence="2 3">
    <name type="scientific">Fonsecaea nubica</name>
    <dbReference type="NCBI Taxonomy" id="856822"/>
    <lineage>
        <taxon>Eukaryota</taxon>
        <taxon>Fungi</taxon>
        <taxon>Dikarya</taxon>
        <taxon>Ascomycota</taxon>
        <taxon>Pezizomycotina</taxon>
        <taxon>Eurotiomycetes</taxon>
        <taxon>Chaetothyriomycetidae</taxon>
        <taxon>Chaetothyriales</taxon>
        <taxon>Herpotrichiellaceae</taxon>
        <taxon>Fonsecaea</taxon>
    </lineage>
</organism>
<keyword evidence="3" id="KW-1185">Reference proteome</keyword>
<dbReference type="Pfam" id="PF00856">
    <property type="entry name" value="SET"/>
    <property type="match status" value="1"/>
</dbReference>
<dbReference type="InterPro" id="IPR046341">
    <property type="entry name" value="SET_dom_sf"/>
</dbReference>
<dbReference type="PANTHER" id="PTHR47332:SF2">
    <property type="entry name" value="SET-6"/>
    <property type="match status" value="1"/>
</dbReference>
<dbReference type="InterPro" id="IPR053185">
    <property type="entry name" value="SET_domain_protein"/>
</dbReference>
<dbReference type="PANTHER" id="PTHR47332">
    <property type="entry name" value="SET DOMAIN-CONTAINING PROTEIN 5"/>
    <property type="match status" value="1"/>
</dbReference>
<dbReference type="SUPFAM" id="SSF82199">
    <property type="entry name" value="SET domain"/>
    <property type="match status" value="1"/>
</dbReference>
<name>A0A178D0U1_9EURO</name>
<dbReference type="EMBL" id="LVCJ01000027">
    <property type="protein sequence ID" value="OAL35780.1"/>
    <property type="molecule type" value="Genomic_DNA"/>
</dbReference>
<dbReference type="OrthoDB" id="265717at2759"/>
<proteinExistence type="predicted"/>
<dbReference type="SMART" id="SM00317">
    <property type="entry name" value="SET"/>
    <property type="match status" value="1"/>
</dbReference>
<accession>A0A178D0U1</accession>
<comment type="caution">
    <text evidence="2">The sequence shown here is derived from an EMBL/GenBank/DDBJ whole genome shotgun (WGS) entry which is preliminary data.</text>
</comment>
<gene>
    <name evidence="2" type="ORF">AYO20_04930</name>
</gene>
<dbReference type="InterPro" id="IPR001214">
    <property type="entry name" value="SET_dom"/>
</dbReference>
<reference evidence="2 3" key="1">
    <citation type="submission" date="2016-03" db="EMBL/GenBank/DDBJ databases">
        <title>The draft genome sequence of Fonsecaea nubica causative agent of cutaneous subcutaneous infection in human host.</title>
        <authorList>
            <person name="Costa F."/>
            <person name="Sybren D.H."/>
            <person name="Raittz R.T."/>
            <person name="Weiss V.A."/>
            <person name="Leao A.C."/>
            <person name="Gomes R."/>
            <person name="De Souza E.M."/>
            <person name="Pedrosa F.O."/>
            <person name="Steffens M.B."/>
            <person name="Bombassaro A."/>
            <person name="Tadra-Sfeir M.Z."/>
            <person name="Moreno L.F."/>
            <person name="Najafzadeh M.J."/>
            <person name="Felipe M.S."/>
            <person name="Teixeira M."/>
            <person name="Sun J."/>
            <person name="Xi L."/>
            <person name="Castro M.A."/>
            <person name="Vicente V.A."/>
        </authorList>
    </citation>
    <scope>NUCLEOTIDE SEQUENCE [LARGE SCALE GENOMIC DNA]</scope>
    <source>
        <strain evidence="2 3">CBS 269.64</strain>
    </source>
</reference>
<dbReference type="PROSITE" id="PS50280">
    <property type="entry name" value="SET"/>
    <property type="match status" value="1"/>
</dbReference>